<organism evidence="3 4">
    <name type="scientific">Actinokineospora diospyrosa</name>
    <dbReference type="NCBI Taxonomy" id="103728"/>
    <lineage>
        <taxon>Bacteria</taxon>
        <taxon>Bacillati</taxon>
        <taxon>Actinomycetota</taxon>
        <taxon>Actinomycetes</taxon>
        <taxon>Pseudonocardiales</taxon>
        <taxon>Pseudonocardiaceae</taxon>
        <taxon>Actinokineospora</taxon>
    </lineage>
</organism>
<dbReference type="InterPro" id="IPR029044">
    <property type="entry name" value="Nucleotide-diphossugar_trans"/>
</dbReference>
<feature type="transmembrane region" description="Helical" evidence="2">
    <location>
        <begin position="579"/>
        <end position="605"/>
    </location>
</feature>
<keyword evidence="4" id="KW-1185">Reference proteome</keyword>
<feature type="region of interest" description="Disordered" evidence="1">
    <location>
        <begin position="926"/>
        <end position="951"/>
    </location>
</feature>
<dbReference type="Proteomes" id="UP001205185">
    <property type="component" value="Unassembled WGS sequence"/>
</dbReference>
<comment type="caution">
    <text evidence="3">The sequence shown here is derived from an EMBL/GenBank/DDBJ whole genome shotgun (WGS) entry which is preliminary data.</text>
</comment>
<dbReference type="Pfam" id="PF13641">
    <property type="entry name" value="Glyco_tranf_2_3"/>
    <property type="match status" value="1"/>
</dbReference>
<keyword evidence="2" id="KW-0472">Membrane</keyword>
<reference evidence="3 4" key="1">
    <citation type="submission" date="2022-06" db="EMBL/GenBank/DDBJ databases">
        <title>Genomic Encyclopedia of Archaeal and Bacterial Type Strains, Phase II (KMG-II): from individual species to whole genera.</title>
        <authorList>
            <person name="Goeker M."/>
        </authorList>
    </citation>
    <scope>NUCLEOTIDE SEQUENCE [LARGE SCALE GENOMIC DNA]</scope>
    <source>
        <strain evidence="3 4">DSM 44255</strain>
    </source>
</reference>
<sequence>MPPRSRSALARGGPVLRTAPVLAVLVCHDGAEWLRPALSALRHSSPRPRHVIAVDTGSTDGTAALLEAALSGPDQVVDGVLALDRATGFADAVHAAVAHAVERWGDPGGWIWLLHDDCAPDPDCLATLLLAAEVSPSAGVLGPLVVDWQDPRLVVEAGLSTDASGHRQTGVGPSELDWLRLGRGTDRSVERATSEQTGFEQTSFEQTAFEQRAFEQTTEVLAVSSAGMLVRRSVWDALGGFDRALGLYGEDVDLGWRANQAGHVVLCVPPARIRHARAASTRRRRVDTGSARLGSTPRALARGHGLRTFLVNCSTASFLVGVPRLGALCLVRALGFAMQRRVAESRAELRAVAYLLGGGAGLRAARAERAARGQRSGSVRGLFTSRSTRLRNAVRGAVSTMVRRRVAADAALGRLPSDYDPAAVWLPPAAVPRPPVSPDVLPAGVGGRPRRAGLRRPEKAIAVPLVLEGGERPTGLRPSPGPRPSPVRRDGTTPVPAPETVLVRVDRGRVLRQIALAPPLLLLLGLVALAFAVNAGRLGVDLAGGRLSPVGSLDQVWSEYLATWHGVAGGTAAPAPTALAVLGALGAVFAPVGGPQVVVALLFLADLPLAGLSAYMATRRAPVRRWVRALLALGYALLPPATAAVAQGRLDAVVVHILLPLVASGVAALIGRNRVGEGSWLSTAAGTALGLAAIGAFSPLTHLTLVAMALGGFVLVPGGGTRRGAALFLLVLMPLALLLPWPAVVIQHPGVVLHGLGSLVDTPTASLIDLASLNAGGPGAWSFVGFAVLAAVIVGIAVGARRAVLPGLAFALLGAATVVLVRLVPATPLGGGPAVPGWTGVPLLIVGWGFVWALLGALRTSRAPVRWPAVFAGAAALGVLAIGVIIPGRQGPLDDTGGERLATTLTAELANTNRSVLVLSDRAPRQTTGRSPLFGDDDLAPTPSAGPRLAGLDRELRSGDADRVRTAVLRAAASGVLFVVIPRAEADAFRDRAGTLIADAPPTSTGSAVFRLLPRSGSAYLLSPDEAHLALTGGTPTSDGAVPVAAAPPQVAVRVSDGAEGRLLVITAEEEPGWQATVDGRPVAVVRAWGSSVAVTVPTRAAEVRIEQPTTLRGLLLLIQAAVVLFALLTAIPSRKGQDSPSITPGSRPR</sequence>
<feature type="transmembrane region" description="Helical" evidence="2">
    <location>
        <begin position="678"/>
        <end position="697"/>
    </location>
</feature>
<feature type="transmembrane region" description="Helical" evidence="2">
    <location>
        <begin position="780"/>
        <end position="800"/>
    </location>
</feature>
<feature type="transmembrane region" description="Helical" evidence="2">
    <location>
        <begin position="807"/>
        <end position="825"/>
    </location>
</feature>
<name>A0ABT1II08_9PSEU</name>
<evidence type="ECO:0000313" key="4">
    <source>
        <dbReference type="Proteomes" id="UP001205185"/>
    </source>
</evidence>
<evidence type="ECO:0000256" key="2">
    <source>
        <dbReference type="SAM" id="Phobius"/>
    </source>
</evidence>
<feature type="transmembrane region" description="Helical" evidence="2">
    <location>
        <begin position="514"/>
        <end position="533"/>
    </location>
</feature>
<evidence type="ECO:0000256" key="1">
    <source>
        <dbReference type="SAM" id="MobiDB-lite"/>
    </source>
</evidence>
<feature type="transmembrane region" description="Helical" evidence="2">
    <location>
        <begin position="703"/>
        <end position="720"/>
    </location>
</feature>
<feature type="transmembrane region" description="Helical" evidence="2">
    <location>
        <begin position="652"/>
        <end position="671"/>
    </location>
</feature>
<dbReference type="InterPro" id="IPR050834">
    <property type="entry name" value="Glycosyltransf_2"/>
</dbReference>
<dbReference type="Gene3D" id="3.90.550.10">
    <property type="entry name" value="Spore Coat Polysaccharide Biosynthesis Protein SpsA, Chain A"/>
    <property type="match status" value="1"/>
</dbReference>
<feature type="transmembrane region" description="Helical" evidence="2">
    <location>
        <begin position="727"/>
        <end position="746"/>
    </location>
</feature>
<evidence type="ECO:0000313" key="3">
    <source>
        <dbReference type="EMBL" id="MCP2272289.1"/>
    </source>
</evidence>
<feature type="region of interest" description="Disordered" evidence="1">
    <location>
        <begin position="470"/>
        <end position="495"/>
    </location>
</feature>
<dbReference type="PANTHER" id="PTHR43685:SF3">
    <property type="entry name" value="SLR2126 PROTEIN"/>
    <property type="match status" value="1"/>
</dbReference>
<gene>
    <name evidence="3" type="ORF">LV75_004815</name>
</gene>
<dbReference type="EMBL" id="JAMTCO010000012">
    <property type="protein sequence ID" value="MCP2272289.1"/>
    <property type="molecule type" value="Genomic_DNA"/>
</dbReference>
<dbReference type="PANTHER" id="PTHR43685">
    <property type="entry name" value="GLYCOSYLTRANSFERASE"/>
    <property type="match status" value="1"/>
</dbReference>
<keyword evidence="2" id="KW-0812">Transmembrane</keyword>
<feature type="transmembrane region" description="Helical" evidence="2">
    <location>
        <begin position="837"/>
        <end position="855"/>
    </location>
</feature>
<accession>A0ABT1II08</accession>
<dbReference type="SUPFAM" id="SSF53448">
    <property type="entry name" value="Nucleotide-diphospho-sugar transferases"/>
    <property type="match status" value="1"/>
</dbReference>
<protein>
    <submittedName>
        <fullName evidence="3">Glycosyltransferase, GT2 family</fullName>
    </submittedName>
</protein>
<feature type="transmembrane region" description="Helical" evidence="2">
    <location>
        <begin position="867"/>
        <end position="886"/>
    </location>
</feature>
<proteinExistence type="predicted"/>
<keyword evidence="2" id="KW-1133">Transmembrane helix</keyword>
<feature type="transmembrane region" description="Helical" evidence="2">
    <location>
        <begin position="626"/>
        <end position="646"/>
    </location>
</feature>